<dbReference type="InParanoid" id="I1C9I4"/>
<proteinExistence type="predicted"/>
<reference evidence="1 2" key="1">
    <citation type="journal article" date="2009" name="PLoS Genet.">
        <title>Genomic analysis of the basal lineage fungus Rhizopus oryzae reveals a whole-genome duplication.</title>
        <authorList>
            <person name="Ma L.-J."/>
            <person name="Ibrahim A.S."/>
            <person name="Skory C."/>
            <person name="Grabherr M.G."/>
            <person name="Burger G."/>
            <person name="Butler M."/>
            <person name="Elias M."/>
            <person name="Idnurm A."/>
            <person name="Lang B.F."/>
            <person name="Sone T."/>
            <person name="Abe A."/>
            <person name="Calvo S.E."/>
            <person name="Corrochano L.M."/>
            <person name="Engels R."/>
            <person name="Fu J."/>
            <person name="Hansberg W."/>
            <person name="Kim J.-M."/>
            <person name="Kodira C.D."/>
            <person name="Koehrsen M.J."/>
            <person name="Liu B."/>
            <person name="Miranda-Saavedra D."/>
            <person name="O'Leary S."/>
            <person name="Ortiz-Castellanos L."/>
            <person name="Poulter R."/>
            <person name="Rodriguez-Romero J."/>
            <person name="Ruiz-Herrera J."/>
            <person name="Shen Y.-Q."/>
            <person name="Zeng Q."/>
            <person name="Galagan J."/>
            <person name="Birren B.W."/>
            <person name="Cuomo C.A."/>
            <person name="Wickes B.L."/>
        </authorList>
    </citation>
    <scope>NUCLEOTIDE SEQUENCE [LARGE SCALE GENOMIC DNA]</scope>
    <source>
        <strain evidence="2">RA 99-880 / ATCC MYA-4621 / FGSC 9543 / NRRL 43880</strain>
    </source>
</reference>
<sequence length="69" mass="7537">MSCSSPVECPFSCRYTGPPCCPFIGVPVCEATCNTRCKMTDCPDECPDDCFYPEADYCCPRSGEAQCKS</sequence>
<evidence type="ECO:0000313" key="1">
    <source>
        <dbReference type="EMBL" id="EIE85114.1"/>
    </source>
</evidence>
<evidence type="ECO:0000313" key="2">
    <source>
        <dbReference type="Proteomes" id="UP000009138"/>
    </source>
</evidence>
<dbReference type="OMA" id="YNGPACC"/>
<dbReference type="EMBL" id="CH476738">
    <property type="protein sequence ID" value="EIE85114.1"/>
    <property type="molecule type" value="Genomic_DNA"/>
</dbReference>
<organism evidence="1 2">
    <name type="scientific">Rhizopus delemar (strain RA 99-880 / ATCC MYA-4621 / FGSC 9543 / NRRL 43880)</name>
    <name type="common">Mucormycosis agent</name>
    <name type="synonym">Rhizopus arrhizus var. delemar</name>
    <dbReference type="NCBI Taxonomy" id="246409"/>
    <lineage>
        <taxon>Eukaryota</taxon>
        <taxon>Fungi</taxon>
        <taxon>Fungi incertae sedis</taxon>
        <taxon>Mucoromycota</taxon>
        <taxon>Mucoromycotina</taxon>
        <taxon>Mucoromycetes</taxon>
        <taxon>Mucorales</taxon>
        <taxon>Mucorineae</taxon>
        <taxon>Rhizopodaceae</taxon>
        <taxon>Rhizopus</taxon>
    </lineage>
</organism>
<dbReference type="RefSeq" id="XP_067520510.1">
    <property type="nucleotide sequence ID" value="XM_067664409.1"/>
</dbReference>
<protein>
    <submittedName>
        <fullName evidence="1">Uncharacterized protein</fullName>
    </submittedName>
</protein>
<name>I1C9I4_RHIO9</name>
<dbReference type="GeneID" id="93616790"/>
<dbReference type="AlphaFoldDB" id="I1C9I4"/>
<accession>I1C9I4</accession>
<keyword evidence="2" id="KW-1185">Reference proteome</keyword>
<gene>
    <name evidence="1" type="ORF">RO3G_09824</name>
</gene>
<dbReference type="VEuPathDB" id="FungiDB:RO3G_09824"/>
<dbReference type="Proteomes" id="UP000009138">
    <property type="component" value="Unassembled WGS sequence"/>
</dbReference>
<dbReference type="eggNOG" id="ENOG502R0PE">
    <property type="taxonomic scope" value="Eukaryota"/>
</dbReference>
<dbReference type="OrthoDB" id="2290747at2759"/>